<keyword evidence="2" id="KW-0285">Flavoprotein</keyword>
<dbReference type="HOGENOM" id="CLU_011398_4_3_5"/>
<dbReference type="STRING" id="314232.SKA53_04128"/>
<dbReference type="Gene3D" id="3.90.700.10">
    <property type="entry name" value="Succinate dehydrogenase/fumarate reductase flavoprotein, catalytic domain"/>
    <property type="match status" value="1"/>
</dbReference>
<dbReference type="AlphaFoldDB" id="A3V5R9"/>
<dbReference type="GO" id="GO:0016491">
    <property type="term" value="F:oxidoreductase activity"/>
    <property type="evidence" value="ECO:0007669"/>
    <property type="project" value="UniProtKB-KW"/>
</dbReference>
<dbReference type="eggNOG" id="COG1053">
    <property type="taxonomic scope" value="Bacteria"/>
</dbReference>
<dbReference type="InterPro" id="IPR050315">
    <property type="entry name" value="FAD-oxidoreductase_2"/>
</dbReference>
<sequence>MAHPDIAAPLAEYDIDVGTLVIGAGAAGMIAALRAHEAGQDVLVIEADALPSGSTALSAGLIPAAGTQLQQQAGIADDARLFAQDIQKKAHGENAQALVDVLTQNAASVIDWLCHTHGLPFSVVTDFDYPGHARRRMHGLPSRSGEELVNALRGRIEHLGIPLICERRAVTLYAQGARMSGAQVMRPDGATETIGAQRIILACNGFGGNRAMVSRYMPEIDKGLWFGHDGNNGDAILWGEQLGAATQHLGAYQGHGNVAHPHGILITWAVITEGGFQVNKTGQRFWNEAQGYSEAARAVLGQDGGYAWSIFDARIANIARQFADFKNAESQGAVIWADTLDALDAKCGFAKGSLAHANATRPAQGQDTFGRTWSGQTLCGPFCAVKVTGALFHTQGGLDIDPETARVKTTSGALFENLYATGGAAVGVSGTSDSGYLSGNGLLAASVLGSIAGAGNSASVAICGQIP</sequence>
<dbReference type="EMBL" id="AAMS01000005">
    <property type="protein sequence ID" value="EAQ06243.1"/>
    <property type="molecule type" value="Genomic_DNA"/>
</dbReference>
<dbReference type="PANTHER" id="PTHR43400">
    <property type="entry name" value="FUMARATE REDUCTASE"/>
    <property type="match status" value="1"/>
</dbReference>
<name>A3V5R9_9RHOB</name>
<comment type="cofactor">
    <cofactor evidence="1">
        <name>FAD</name>
        <dbReference type="ChEBI" id="CHEBI:57692"/>
    </cofactor>
</comment>
<evidence type="ECO:0000256" key="3">
    <source>
        <dbReference type="ARBA" id="ARBA00022827"/>
    </source>
</evidence>
<organism evidence="6 7">
    <name type="scientific">Yoonia vestfoldensis SKA53</name>
    <dbReference type="NCBI Taxonomy" id="314232"/>
    <lineage>
        <taxon>Bacteria</taxon>
        <taxon>Pseudomonadati</taxon>
        <taxon>Pseudomonadota</taxon>
        <taxon>Alphaproteobacteria</taxon>
        <taxon>Rhodobacterales</taxon>
        <taxon>Paracoccaceae</taxon>
        <taxon>Yoonia</taxon>
    </lineage>
</organism>
<dbReference type="GO" id="GO:0008202">
    <property type="term" value="P:steroid metabolic process"/>
    <property type="evidence" value="ECO:0007669"/>
    <property type="project" value="UniProtKB-ARBA"/>
</dbReference>
<dbReference type="InterPro" id="IPR036188">
    <property type="entry name" value="FAD/NAD-bd_sf"/>
</dbReference>
<comment type="caution">
    <text evidence="6">The sequence shown here is derived from an EMBL/GenBank/DDBJ whole genome shotgun (WGS) entry which is preliminary data.</text>
</comment>
<evidence type="ECO:0000313" key="6">
    <source>
        <dbReference type="EMBL" id="EAQ06243.1"/>
    </source>
</evidence>
<evidence type="ECO:0000256" key="2">
    <source>
        <dbReference type="ARBA" id="ARBA00022630"/>
    </source>
</evidence>
<keyword evidence="7" id="KW-1185">Reference proteome</keyword>
<keyword evidence="3" id="KW-0274">FAD</keyword>
<dbReference type="OrthoDB" id="3178130at2"/>
<feature type="domain" description="FAD-dependent oxidoreductase 2 FAD-binding" evidence="5">
    <location>
        <begin position="20"/>
        <end position="433"/>
    </location>
</feature>
<dbReference type="SUPFAM" id="SSF56425">
    <property type="entry name" value="Succinate dehydrogenase/fumarate reductase flavoprotein, catalytic domain"/>
    <property type="match status" value="1"/>
</dbReference>
<dbReference type="Gene3D" id="3.50.50.60">
    <property type="entry name" value="FAD/NAD(P)-binding domain"/>
    <property type="match status" value="1"/>
</dbReference>
<dbReference type="PRINTS" id="PR00411">
    <property type="entry name" value="PNDRDTASEI"/>
</dbReference>
<protein>
    <submittedName>
        <fullName evidence="6">3-ketosteroid dehydrogenase, putative</fullName>
    </submittedName>
</protein>
<evidence type="ECO:0000256" key="4">
    <source>
        <dbReference type="ARBA" id="ARBA00023002"/>
    </source>
</evidence>
<dbReference type="RefSeq" id="WP_007204781.1">
    <property type="nucleotide sequence ID" value="NZ_CH672414.1"/>
</dbReference>
<evidence type="ECO:0000256" key="1">
    <source>
        <dbReference type="ARBA" id="ARBA00001974"/>
    </source>
</evidence>
<dbReference type="InterPro" id="IPR003953">
    <property type="entry name" value="FAD-dep_OxRdtase_2_FAD-bd"/>
</dbReference>
<accession>A3V5R9</accession>
<evidence type="ECO:0000313" key="7">
    <source>
        <dbReference type="Proteomes" id="UP000004507"/>
    </source>
</evidence>
<gene>
    <name evidence="6" type="ORF">SKA53_04128</name>
</gene>
<evidence type="ECO:0000259" key="5">
    <source>
        <dbReference type="Pfam" id="PF00890"/>
    </source>
</evidence>
<dbReference type="InterPro" id="IPR027477">
    <property type="entry name" value="Succ_DH/fumarate_Rdtase_cat_sf"/>
</dbReference>
<dbReference type="Pfam" id="PF00890">
    <property type="entry name" value="FAD_binding_2"/>
    <property type="match status" value="1"/>
</dbReference>
<proteinExistence type="predicted"/>
<reference evidence="6 7" key="1">
    <citation type="submission" date="2006-01" db="EMBL/GenBank/DDBJ databases">
        <authorList>
            <person name="Hagstrom A."/>
            <person name="Ferriera S."/>
            <person name="Johnson J."/>
            <person name="Kravitz S."/>
            <person name="Halpern A."/>
            <person name="Remington K."/>
            <person name="Beeson K."/>
            <person name="Tran B."/>
            <person name="Rogers Y.-H."/>
            <person name="Friedman R."/>
            <person name="Venter J.C."/>
        </authorList>
    </citation>
    <scope>NUCLEOTIDE SEQUENCE [LARGE SCALE GENOMIC DNA]</scope>
    <source>
        <strain evidence="6 7">SKA53</strain>
    </source>
</reference>
<dbReference type="SUPFAM" id="SSF51905">
    <property type="entry name" value="FAD/NAD(P)-binding domain"/>
    <property type="match status" value="1"/>
</dbReference>
<keyword evidence="4" id="KW-0560">Oxidoreductase</keyword>
<dbReference type="PANTHER" id="PTHR43400:SF10">
    <property type="entry name" value="3-OXOSTEROID 1-DEHYDROGENASE"/>
    <property type="match status" value="1"/>
</dbReference>
<dbReference type="Proteomes" id="UP000004507">
    <property type="component" value="Unassembled WGS sequence"/>
</dbReference>